<organism evidence="1 2">
    <name type="scientific">Funneliformis caledonium</name>
    <dbReference type="NCBI Taxonomy" id="1117310"/>
    <lineage>
        <taxon>Eukaryota</taxon>
        <taxon>Fungi</taxon>
        <taxon>Fungi incertae sedis</taxon>
        <taxon>Mucoromycota</taxon>
        <taxon>Glomeromycotina</taxon>
        <taxon>Glomeromycetes</taxon>
        <taxon>Glomerales</taxon>
        <taxon>Glomeraceae</taxon>
        <taxon>Funneliformis</taxon>
    </lineage>
</organism>
<name>A0A9N9HNK2_9GLOM</name>
<protein>
    <submittedName>
        <fullName evidence="1">4303_t:CDS:1</fullName>
    </submittedName>
</protein>
<reference evidence="1" key="1">
    <citation type="submission" date="2021-06" db="EMBL/GenBank/DDBJ databases">
        <authorList>
            <person name="Kallberg Y."/>
            <person name="Tangrot J."/>
            <person name="Rosling A."/>
        </authorList>
    </citation>
    <scope>NUCLEOTIDE SEQUENCE</scope>
    <source>
        <strain evidence="1">UK204</strain>
    </source>
</reference>
<feature type="non-terminal residue" evidence="1">
    <location>
        <position position="145"/>
    </location>
</feature>
<keyword evidence="2" id="KW-1185">Reference proteome</keyword>
<comment type="caution">
    <text evidence="1">The sequence shown here is derived from an EMBL/GenBank/DDBJ whole genome shotgun (WGS) entry which is preliminary data.</text>
</comment>
<dbReference type="Proteomes" id="UP000789570">
    <property type="component" value="Unassembled WGS sequence"/>
</dbReference>
<evidence type="ECO:0000313" key="2">
    <source>
        <dbReference type="Proteomes" id="UP000789570"/>
    </source>
</evidence>
<evidence type="ECO:0000313" key="1">
    <source>
        <dbReference type="EMBL" id="CAG8698038.1"/>
    </source>
</evidence>
<dbReference type="OrthoDB" id="2322822at2759"/>
<proteinExistence type="predicted"/>
<sequence length="145" mass="17360">TQKKAEECQDCLTTTIYGETYLVPEKVKAREESDWPRNGLIEQQMRKDFALCSRNLSINRKSNFSNFDDLDDFPKKEKKGNKNNKKLSKKLHILWAVQSNFKKIICQSRCRKDGVFLEVEEKVGDKLEYYEIMYQQYFFNRRKQP</sequence>
<accession>A0A9N9HNK2</accession>
<dbReference type="EMBL" id="CAJVPQ010007560">
    <property type="protein sequence ID" value="CAG8698038.1"/>
    <property type="molecule type" value="Genomic_DNA"/>
</dbReference>
<dbReference type="AlphaFoldDB" id="A0A9N9HNK2"/>
<gene>
    <name evidence="1" type="ORF">FCALED_LOCUS13330</name>
</gene>